<dbReference type="AlphaFoldDB" id="A0A814AN50"/>
<keyword evidence="14" id="KW-1185">Reference proteome</keyword>
<accession>A0A814AN50</accession>
<evidence type="ECO:0000256" key="9">
    <source>
        <dbReference type="ARBA" id="ARBA00023180"/>
    </source>
</evidence>
<evidence type="ECO:0000256" key="2">
    <source>
        <dbReference type="ARBA" id="ARBA00008919"/>
    </source>
</evidence>
<evidence type="ECO:0000256" key="8">
    <source>
        <dbReference type="ARBA" id="ARBA00023136"/>
    </source>
</evidence>
<comment type="pathway">
    <text evidence="1">Protein modification; protein glycosylation.</text>
</comment>
<proteinExistence type="inferred from homology"/>
<dbReference type="OrthoDB" id="427096at2759"/>
<evidence type="ECO:0000256" key="1">
    <source>
        <dbReference type="ARBA" id="ARBA00004922"/>
    </source>
</evidence>
<dbReference type="FunFam" id="3.40.50.11660:FF:000002">
    <property type="entry name" value="Alpha-(1,3)-fucosyltransferase"/>
    <property type="match status" value="1"/>
</dbReference>
<keyword evidence="5 11" id="KW-0812">Transmembrane</keyword>
<dbReference type="InterPro" id="IPR001503">
    <property type="entry name" value="Glyco_trans_10"/>
</dbReference>
<dbReference type="InterPro" id="IPR038577">
    <property type="entry name" value="GT10-like_C_sf"/>
</dbReference>
<dbReference type="GO" id="GO:0046920">
    <property type="term" value="F:alpha-(1-&gt;3)-fucosyltransferase activity"/>
    <property type="evidence" value="ECO:0007669"/>
    <property type="project" value="TreeGrafter"/>
</dbReference>
<comment type="similarity">
    <text evidence="2 11">Belongs to the glycosyltransferase 10 family.</text>
</comment>
<dbReference type="EMBL" id="CAJNOC010002140">
    <property type="protein sequence ID" value="CAF0914949.1"/>
    <property type="molecule type" value="Genomic_DNA"/>
</dbReference>
<keyword evidence="4 11" id="KW-0808">Transferase</keyword>
<sequence length="432" mass="49806">MKLFTRRNKNSLVFSFAIIGFIYIILNSQLVPKSFLPNTNEESAVEAENKKLVKNLVENRPKTIENVNKNEEIKRIYAIDGSGMSSVNKEVIKCSKDVELEIIGSQQDYHKADFSYFLDGVPSRDSINAFNKNGNKSHYFMVFAMESEPHSGGGNSWINSDFKMWYNLDLSFPEPATYFDVKLFLPDLLSKPKVEFEQKEKSPLVWILSNCAAFNGREKFISKLMKKIDIDSYGFCLRNKETHTSVRMQGNIELYSKYKFVIAIENSNCEDYVTEKLVHAVASGSIPIVAGKNNKPNYLKFMPKHSYINVYDYKSIDDLVKHLKLIESDKNEYEKYIHFKKNHNYTREYLASLQLDELIKVAKTILGYEKEKEFFDGLITKEKSENKLCKIARYLKNTPKDVVEKEINEKRGNRPDTSVACLEHGNLGADLN</sequence>
<dbReference type="Proteomes" id="UP000663879">
    <property type="component" value="Unassembled WGS sequence"/>
</dbReference>
<gene>
    <name evidence="13" type="ORF">OXX778_LOCUS12099</name>
</gene>
<evidence type="ECO:0000313" key="13">
    <source>
        <dbReference type="EMBL" id="CAF0914949.1"/>
    </source>
</evidence>
<protein>
    <recommendedName>
        <fullName evidence="11">Fucosyltransferase</fullName>
        <ecNumber evidence="11">2.4.1.-</ecNumber>
    </recommendedName>
</protein>
<dbReference type="PANTHER" id="PTHR11929">
    <property type="entry name" value="ALPHA- 1,3 -FUCOSYLTRANSFERASE"/>
    <property type="match status" value="1"/>
</dbReference>
<keyword evidence="3 11" id="KW-0328">Glycosyltransferase</keyword>
<evidence type="ECO:0000256" key="10">
    <source>
        <dbReference type="ARBA" id="ARBA00060399"/>
    </source>
</evidence>
<evidence type="ECO:0000256" key="3">
    <source>
        <dbReference type="ARBA" id="ARBA00022676"/>
    </source>
</evidence>
<organism evidence="13 14">
    <name type="scientific">Brachionus calyciflorus</name>
    <dbReference type="NCBI Taxonomy" id="104777"/>
    <lineage>
        <taxon>Eukaryota</taxon>
        <taxon>Metazoa</taxon>
        <taxon>Spiralia</taxon>
        <taxon>Gnathifera</taxon>
        <taxon>Rotifera</taxon>
        <taxon>Eurotatoria</taxon>
        <taxon>Monogononta</taxon>
        <taxon>Pseudotrocha</taxon>
        <taxon>Ploima</taxon>
        <taxon>Brachionidae</taxon>
        <taxon>Brachionus</taxon>
    </lineage>
</organism>
<dbReference type="UniPathway" id="UPA00378"/>
<evidence type="ECO:0000256" key="4">
    <source>
        <dbReference type="ARBA" id="ARBA00022679"/>
    </source>
</evidence>
<evidence type="ECO:0000256" key="6">
    <source>
        <dbReference type="ARBA" id="ARBA00022968"/>
    </source>
</evidence>
<dbReference type="GO" id="GO:0032580">
    <property type="term" value="C:Golgi cisterna membrane"/>
    <property type="evidence" value="ECO:0007669"/>
    <property type="project" value="UniProtKB-SubCell"/>
</dbReference>
<dbReference type="PANTHER" id="PTHR11929:SF194">
    <property type="entry name" value="ALPHA-(1,3)-FUCOSYLTRANSFERASE 10"/>
    <property type="match status" value="1"/>
</dbReference>
<dbReference type="SUPFAM" id="SSF53756">
    <property type="entry name" value="UDP-Glycosyltransferase/glycogen phosphorylase"/>
    <property type="match status" value="1"/>
</dbReference>
<evidence type="ECO:0000259" key="12">
    <source>
        <dbReference type="Pfam" id="PF00852"/>
    </source>
</evidence>
<feature type="domain" description="Fucosyltransferase C-terminal" evidence="12">
    <location>
        <begin position="199"/>
        <end position="350"/>
    </location>
</feature>
<keyword evidence="9" id="KW-0325">Glycoprotein</keyword>
<evidence type="ECO:0000256" key="5">
    <source>
        <dbReference type="ARBA" id="ARBA00022692"/>
    </source>
</evidence>
<comment type="subcellular location">
    <subcellularLocation>
        <location evidence="10">Endomembrane system</location>
        <topology evidence="10">Single-pass type II membrane protein</topology>
    </subcellularLocation>
    <subcellularLocation>
        <location evidence="11">Golgi apparatus</location>
        <location evidence="11">Golgi stack membrane</location>
        <topology evidence="11">Single-pass type II membrane protein</topology>
    </subcellularLocation>
</comment>
<dbReference type="InterPro" id="IPR055270">
    <property type="entry name" value="Glyco_tran_10_C"/>
</dbReference>
<evidence type="ECO:0000256" key="7">
    <source>
        <dbReference type="ARBA" id="ARBA00022989"/>
    </source>
</evidence>
<keyword evidence="11" id="KW-0333">Golgi apparatus</keyword>
<name>A0A814AN50_9BILA</name>
<dbReference type="Gene3D" id="3.40.50.11660">
    <property type="entry name" value="Glycosyl transferase family 10, C-terminal domain"/>
    <property type="match status" value="1"/>
</dbReference>
<keyword evidence="7 11" id="KW-1133">Transmembrane helix</keyword>
<evidence type="ECO:0000256" key="11">
    <source>
        <dbReference type="RuleBase" id="RU003832"/>
    </source>
</evidence>
<reference evidence="13" key="1">
    <citation type="submission" date="2021-02" db="EMBL/GenBank/DDBJ databases">
        <authorList>
            <person name="Nowell W R."/>
        </authorList>
    </citation>
    <scope>NUCLEOTIDE SEQUENCE</scope>
    <source>
        <strain evidence="13">Ploen Becks lab</strain>
    </source>
</reference>
<dbReference type="Pfam" id="PF00852">
    <property type="entry name" value="Glyco_transf_10"/>
    <property type="match status" value="1"/>
</dbReference>
<evidence type="ECO:0000313" key="14">
    <source>
        <dbReference type="Proteomes" id="UP000663879"/>
    </source>
</evidence>
<dbReference type="EC" id="2.4.1.-" evidence="11"/>
<feature type="transmembrane region" description="Helical" evidence="11">
    <location>
        <begin position="12"/>
        <end position="31"/>
    </location>
</feature>
<keyword evidence="6" id="KW-0735">Signal-anchor</keyword>
<keyword evidence="8 11" id="KW-0472">Membrane</keyword>
<comment type="caution">
    <text evidence="13">The sequence shown here is derived from an EMBL/GenBank/DDBJ whole genome shotgun (WGS) entry which is preliminary data.</text>
</comment>